<keyword evidence="3" id="KW-1185">Reference proteome</keyword>
<keyword evidence="1" id="KW-0472">Membrane</keyword>
<reference evidence="2 3" key="1">
    <citation type="submission" date="2019-07" db="EMBL/GenBank/DDBJ databases">
        <title>Whole genome shotgun sequence of Thiobacillus plumbophilus NBRC 107929.</title>
        <authorList>
            <person name="Hosoyama A."/>
            <person name="Uohara A."/>
            <person name="Ohji S."/>
            <person name="Ichikawa N."/>
        </authorList>
    </citation>
    <scope>NUCLEOTIDE SEQUENCE [LARGE SCALE GENOMIC DNA]</scope>
    <source>
        <strain evidence="2 3">NBRC 107929</strain>
    </source>
</reference>
<dbReference type="Pfam" id="PF11666">
    <property type="entry name" value="DUF2933"/>
    <property type="match status" value="1"/>
</dbReference>
<dbReference type="RefSeq" id="WP_147074281.1">
    <property type="nucleotide sequence ID" value="NZ_AP021884.1"/>
</dbReference>
<keyword evidence="1" id="KW-1133">Transmembrane helix</keyword>
<feature type="transmembrane region" description="Helical" evidence="1">
    <location>
        <begin position="12"/>
        <end position="29"/>
    </location>
</feature>
<gene>
    <name evidence="2" type="ORF">TPL01_25020</name>
</gene>
<organism evidence="2 3">
    <name type="scientific">Sulfuriferula plumbiphila</name>
    <dbReference type="NCBI Taxonomy" id="171865"/>
    <lineage>
        <taxon>Bacteria</taxon>
        <taxon>Pseudomonadati</taxon>
        <taxon>Pseudomonadota</taxon>
        <taxon>Betaproteobacteria</taxon>
        <taxon>Nitrosomonadales</taxon>
        <taxon>Sulfuricellaceae</taxon>
        <taxon>Sulfuriferula</taxon>
    </lineage>
</organism>
<evidence type="ECO:0000313" key="2">
    <source>
        <dbReference type="EMBL" id="GEP31364.1"/>
    </source>
</evidence>
<keyword evidence="1" id="KW-0812">Transmembrane</keyword>
<protein>
    <recommendedName>
        <fullName evidence="4">DUF2933 domain-containing protein</fullName>
    </recommendedName>
</protein>
<comment type="caution">
    <text evidence="2">The sequence shown here is derived from an EMBL/GenBank/DDBJ whole genome shotgun (WGS) entry which is preliminary data.</text>
</comment>
<sequence>MTNRHFSHSGGVDWAWIAALAIGAFFLFMEHRAHLLGILPYLLLACLALLLFLGGGHGHGGLHDAEHPSKGADQ</sequence>
<proteinExistence type="predicted"/>
<evidence type="ECO:0000313" key="3">
    <source>
        <dbReference type="Proteomes" id="UP000321337"/>
    </source>
</evidence>
<dbReference type="InterPro" id="IPR021682">
    <property type="entry name" value="DUF2933"/>
</dbReference>
<dbReference type="Proteomes" id="UP000321337">
    <property type="component" value="Unassembled WGS sequence"/>
</dbReference>
<dbReference type="AlphaFoldDB" id="A0A512LA61"/>
<evidence type="ECO:0000256" key="1">
    <source>
        <dbReference type="SAM" id="Phobius"/>
    </source>
</evidence>
<dbReference type="EMBL" id="BKAD01000029">
    <property type="protein sequence ID" value="GEP31364.1"/>
    <property type="molecule type" value="Genomic_DNA"/>
</dbReference>
<accession>A0A512LA61</accession>
<feature type="transmembrane region" description="Helical" evidence="1">
    <location>
        <begin position="35"/>
        <end position="53"/>
    </location>
</feature>
<evidence type="ECO:0008006" key="4">
    <source>
        <dbReference type="Google" id="ProtNLM"/>
    </source>
</evidence>
<name>A0A512LA61_9PROT</name>